<feature type="domain" description="Alkylmercury lyase helix-turn-helix" evidence="10">
    <location>
        <begin position="7"/>
        <end position="78"/>
    </location>
</feature>
<geneLocation type="plasmid" evidence="11">
    <name>pNP7-3</name>
</geneLocation>
<sequence>MDITRYVTEIANRLIPANQPKNLASLFSVLLHELIKGQSVSPTILATALNCDLEQLASILKEIPGIEYDNTGDIVGYGLTQRETMHTVEINGQRLYTWCALDTLIFPPLLNQTAYVHSRCASTSVPILLTVTPDEVLDITPSDAVVSLILPQNKTDIRLSFCCHVHFFASSRVAHDWALEHPRVEIVTVQEAYELGRKLARHLSAVGQATN</sequence>
<reference evidence="12" key="5">
    <citation type="journal article" date="2020" name="Microbiol. Resour. Announc.">
        <title>Complete Genome Sequence of Moraxella osloensis Strain YV1, Isolated from an Australian Wastewater Treatment Plant.</title>
        <authorList>
            <person name="Batinovic S."/>
            <person name="Rice D.T.F."/>
            <person name="Seviour R.J."/>
            <person name="Petrovski S."/>
        </authorList>
    </citation>
    <scope>NUCLEOTIDE SEQUENCE</scope>
    <source>
        <strain evidence="12">YV1</strain>
    </source>
</reference>
<dbReference type="InterPro" id="IPR024259">
    <property type="entry name" value="MerB_HTH_dom"/>
</dbReference>
<dbReference type="AlphaFoldDB" id="A0A2D2LY67"/>
<name>A0A2D2LY67_FAUOS</name>
<evidence type="ECO:0000313" key="13">
    <source>
        <dbReference type="Proteomes" id="UP000229340"/>
    </source>
</evidence>
<dbReference type="SUPFAM" id="SSF160387">
    <property type="entry name" value="NosL/MerB-like"/>
    <property type="match status" value="1"/>
</dbReference>
<dbReference type="PRINTS" id="PR01699">
    <property type="entry name" value="ORGNOHGLYASE"/>
</dbReference>
<dbReference type="Pfam" id="PF12324">
    <property type="entry name" value="HTH_15"/>
    <property type="match status" value="1"/>
</dbReference>
<gene>
    <name evidence="12" type="primary">merB</name>
    <name evidence="12" type="ORF">GSF12_12590</name>
    <name evidence="11" type="ORF">NP7_11560</name>
</gene>
<reference evidence="13" key="1">
    <citation type="submission" date="2017-10" db="EMBL/GenBank/DDBJ databases">
        <title>Complete genome sequence of Moraxella osloensis NP7 isolated from human skin.</title>
        <authorList>
            <person name="Lee K."/>
            <person name="Lim J.Y."/>
            <person name="Hwang I."/>
        </authorList>
    </citation>
    <scope>NUCLEOTIDE SEQUENCE [LARGE SCALE GENOMIC DNA]</scope>
    <source>
        <strain evidence="13">NP7</strain>
        <plasmid evidence="13">pnp7-3</plasmid>
    </source>
</reference>
<protein>
    <recommendedName>
        <fullName evidence="4">Alkylmercury lyase</fullName>
        <ecNumber evidence="3">4.99.1.2</ecNumber>
    </recommendedName>
    <alternativeName>
        <fullName evidence="9">Organomercurial lyase</fullName>
    </alternativeName>
</protein>
<evidence type="ECO:0000256" key="1">
    <source>
        <dbReference type="ARBA" id="ARBA00000165"/>
    </source>
</evidence>
<evidence type="ECO:0000256" key="6">
    <source>
        <dbReference type="ARBA" id="ARBA00022914"/>
    </source>
</evidence>
<geneLocation type="plasmid" evidence="12 14">
    <name>p2</name>
</geneLocation>
<dbReference type="Gene3D" id="3.30.450.410">
    <property type="match status" value="1"/>
</dbReference>
<dbReference type="GO" id="GO:0046689">
    <property type="term" value="P:response to mercury ion"/>
    <property type="evidence" value="ECO:0007669"/>
    <property type="project" value="UniProtKB-KW"/>
</dbReference>
<keyword evidence="11" id="KW-0614">Plasmid</keyword>
<evidence type="ECO:0000313" key="14">
    <source>
        <dbReference type="Proteomes" id="UP000464046"/>
    </source>
</evidence>
<proteinExistence type="inferred from homology"/>
<dbReference type="PIRSF" id="PIRSF001458">
    <property type="entry name" value="MerB"/>
    <property type="match status" value="1"/>
</dbReference>
<dbReference type="EC" id="4.99.1.2" evidence="3"/>
<dbReference type="Pfam" id="PF03243">
    <property type="entry name" value="MerB"/>
    <property type="match status" value="1"/>
</dbReference>
<dbReference type="InterPro" id="IPR036390">
    <property type="entry name" value="WH_DNA-bd_sf"/>
</dbReference>
<dbReference type="InterPro" id="IPR053717">
    <property type="entry name" value="MerB_lyase_sf"/>
</dbReference>
<evidence type="ECO:0000313" key="12">
    <source>
        <dbReference type="EMBL" id="QHG10825.1"/>
    </source>
</evidence>
<dbReference type="EMBL" id="CP047228">
    <property type="protein sequence ID" value="QHG10825.1"/>
    <property type="molecule type" value="Genomic_DNA"/>
</dbReference>
<organism evidence="11 13">
    <name type="scientific">Faucicola osloensis</name>
    <name type="common">Moraxella osloensis</name>
    <dbReference type="NCBI Taxonomy" id="34062"/>
    <lineage>
        <taxon>Bacteria</taxon>
        <taxon>Pseudomonadati</taxon>
        <taxon>Pseudomonadota</taxon>
        <taxon>Gammaproteobacteria</taxon>
        <taxon>Moraxellales</taxon>
        <taxon>Moraxellaceae</taxon>
        <taxon>Faucicola</taxon>
    </lineage>
</organism>
<dbReference type="EMBL" id="CP024446">
    <property type="protein sequence ID" value="ATR79984.1"/>
    <property type="molecule type" value="Genomic_DNA"/>
</dbReference>
<reference evidence="11" key="3">
    <citation type="journal article" date="2018" name="Misainmurhag Hoiji">
        <title>Complete genome sequence of multidrug-resistant Moraxella osloensis NP7 with multiple plasmids isolated from human skin.</title>
        <authorList>
            <person name="Ganzorig M."/>
            <person name="Lim J.Y."/>
            <person name="Hwang I."/>
            <person name="Lee K."/>
        </authorList>
    </citation>
    <scope>NUCLEOTIDE SEQUENCE</scope>
    <source>
        <strain evidence="11">NP7</strain>
        <plasmid evidence="11">pNP7-3</plasmid>
    </source>
</reference>
<dbReference type="GO" id="GO:0018836">
    <property type="term" value="F:alkylmercury lyase activity"/>
    <property type="evidence" value="ECO:0007669"/>
    <property type="project" value="UniProtKB-EC"/>
</dbReference>
<comment type="similarity">
    <text evidence="2">Belongs to the MerB family.</text>
</comment>
<geneLocation type="plasmid" evidence="13">
    <name>pnp7-3</name>
</geneLocation>
<evidence type="ECO:0000256" key="8">
    <source>
        <dbReference type="ARBA" id="ARBA00025326"/>
    </source>
</evidence>
<accession>A0A2D2LY67</accession>
<dbReference type="NCBIfam" id="NF033555">
    <property type="entry name" value="lyase_MerB"/>
    <property type="match status" value="1"/>
</dbReference>
<evidence type="ECO:0000256" key="9">
    <source>
        <dbReference type="ARBA" id="ARBA00031271"/>
    </source>
</evidence>
<evidence type="ECO:0000313" key="11">
    <source>
        <dbReference type="EMBL" id="ATR79984.1"/>
    </source>
</evidence>
<evidence type="ECO:0000256" key="7">
    <source>
        <dbReference type="ARBA" id="ARBA00023239"/>
    </source>
</evidence>
<dbReference type="Proteomes" id="UP000229340">
    <property type="component" value="Plasmid pNP7-3"/>
</dbReference>
<keyword evidence="7 11" id="KW-0456">Lyase</keyword>
<keyword evidence="5" id="KW-0475">Mercuric resistance</keyword>
<evidence type="ECO:0000256" key="3">
    <source>
        <dbReference type="ARBA" id="ARBA00013237"/>
    </source>
</evidence>
<dbReference type="SUPFAM" id="SSF46785">
    <property type="entry name" value="Winged helix' DNA-binding domain"/>
    <property type="match status" value="1"/>
</dbReference>
<comment type="catalytic activity">
    <reaction evidence="1">
        <text>an alkylmercury + H(+) = an alkane + Hg(2+)</text>
        <dbReference type="Rhea" id="RHEA:18777"/>
        <dbReference type="ChEBI" id="CHEBI:15378"/>
        <dbReference type="ChEBI" id="CHEBI:16793"/>
        <dbReference type="ChEBI" id="CHEBI:18310"/>
        <dbReference type="ChEBI" id="CHEBI:83725"/>
        <dbReference type="EC" id="4.99.1.2"/>
    </reaction>
</comment>
<dbReference type="RefSeq" id="WP_007116054.1">
    <property type="nucleotide sequence ID" value="NZ_CP024446.1"/>
</dbReference>
<evidence type="ECO:0000256" key="2">
    <source>
        <dbReference type="ARBA" id="ARBA00009443"/>
    </source>
</evidence>
<dbReference type="NCBIfam" id="NF009710">
    <property type="entry name" value="PRK13239.1"/>
    <property type="match status" value="1"/>
</dbReference>
<keyword evidence="6" id="KW-0476">Mercury</keyword>
<evidence type="ECO:0000256" key="5">
    <source>
        <dbReference type="ARBA" id="ARBA00022466"/>
    </source>
</evidence>
<reference evidence="11" key="2">
    <citation type="journal article" date="2018" name="Genome Announc.">
        <title>Complete Genome Sequences of Three Moraxella osloensis Strains Isolated from Human Skin.</title>
        <authorList>
            <person name="Lim J.Y."/>
            <person name="Hwang I."/>
            <person name="Ganzorig M."/>
            <person name="Huang S.L."/>
            <person name="Cho G.S."/>
            <person name="Franz C.M.A.P."/>
            <person name="Lee K."/>
        </authorList>
    </citation>
    <scope>NUCLEOTIDE SEQUENCE</scope>
    <source>
        <strain evidence="11">NP7</strain>
        <plasmid evidence="11">pNP7-3</plasmid>
    </source>
</reference>
<evidence type="ECO:0000256" key="4">
    <source>
        <dbReference type="ARBA" id="ARBA00018180"/>
    </source>
</evidence>
<comment type="function">
    <text evidence="8">Cleaves the carbon-mercury bond of organomercurials such as phenylmercuric acetate. One product is Hg(2+), which is subsequently detoxified by the mercuric reductase.</text>
</comment>
<reference evidence="14" key="4">
    <citation type="submission" date="2019-12" db="EMBL/GenBank/DDBJ databases">
        <title>Whole genome sequence of Moraxella osloensis YV1.</title>
        <authorList>
            <person name="Batinovic S."/>
            <person name="Rice D.T.F."/>
            <person name="Petrovski S."/>
        </authorList>
    </citation>
    <scope>NUCLEOTIDE SEQUENCE [LARGE SCALE GENOMIC DNA]</scope>
    <source>
        <strain evidence="14">YV1</strain>
        <plasmid evidence="14">p2</plasmid>
    </source>
</reference>
<evidence type="ECO:0000259" key="10">
    <source>
        <dbReference type="Pfam" id="PF12324"/>
    </source>
</evidence>
<dbReference type="InterPro" id="IPR004927">
    <property type="entry name" value="MerB"/>
</dbReference>